<evidence type="ECO:0000313" key="2">
    <source>
        <dbReference type="Proteomes" id="UP000298656"/>
    </source>
</evidence>
<evidence type="ECO:0000313" key="1">
    <source>
        <dbReference type="EMBL" id="QCP53421.1"/>
    </source>
</evidence>
<organism evidence="1 2">
    <name type="scientific">Trinickia violacea</name>
    <dbReference type="NCBI Taxonomy" id="2571746"/>
    <lineage>
        <taxon>Bacteria</taxon>
        <taxon>Pseudomonadati</taxon>
        <taxon>Pseudomonadota</taxon>
        <taxon>Betaproteobacteria</taxon>
        <taxon>Burkholderiales</taxon>
        <taxon>Burkholderiaceae</taxon>
        <taxon>Trinickia</taxon>
    </lineage>
</organism>
<dbReference type="EMBL" id="CP040078">
    <property type="protein sequence ID" value="QCP53421.1"/>
    <property type="molecule type" value="Genomic_DNA"/>
</dbReference>
<name>A0A4P8IY03_9BURK</name>
<accession>A0A4P8IY03</accession>
<protein>
    <submittedName>
        <fullName evidence="1">Uncharacterized protein</fullName>
    </submittedName>
</protein>
<dbReference type="KEGG" id="tvl:FAZ95_30695"/>
<keyword evidence="2" id="KW-1185">Reference proteome</keyword>
<gene>
    <name evidence="1" type="ORF">FAZ95_30695</name>
</gene>
<proteinExistence type="predicted"/>
<sequence>MVFVREWGDRLDIVLGILHTQRGILCFVYLRLRVAIGQSNPISRTDAALALLDRIDRGLADRGILISCSAAPPLRRSAAPPLRRSAAPPLRQIALPHDEQVPVVQRTTYPRSCMQSPYARQ</sequence>
<reference evidence="1 2" key="1">
    <citation type="submission" date="2019-05" db="EMBL/GenBank/DDBJ databases">
        <title>Burkholderia sp. DHOD12, isolated from subtropical forest soil.</title>
        <authorList>
            <person name="Gao Z.-H."/>
            <person name="Qiu L.-H."/>
        </authorList>
    </citation>
    <scope>NUCLEOTIDE SEQUENCE [LARGE SCALE GENOMIC DNA]</scope>
    <source>
        <strain evidence="1 2">DHOD12</strain>
    </source>
</reference>
<dbReference type="AlphaFoldDB" id="A0A4P8IY03"/>
<dbReference type="Proteomes" id="UP000298656">
    <property type="component" value="Chromosome 2"/>
</dbReference>